<dbReference type="KEGG" id="mcha:111026097"/>
<dbReference type="PROSITE" id="PS50126">
    <property type="entry name" value="S1"/>
    <property type="match status" value="1"/>
</dbReference>
<dbReference type="PANTHER" id="PTHR47600">
    <property type="entry name" value="NUCLEIC ACID-BINDING, OB-FOLD-LIKE PROTEIN"/>
    <property type="match status" value="1"/>
</dbReference>
<dbReference type="GeneID" id="111026097"/>
<dbReference type="GO" id="GO:0003676">
    <property type="term" value="F:nucleic acid binding"/>
    <property type="evidence" value="ECO:0007669"/>
    <property type="project" value="InterPro"/>
</dbReference>
<keyword evidence="3" id="KW-1185">Reference proteome</keyword>
<proteinExistence type="predicted"/>
<dbReference type="Pfam" id="PF00575">
    <property type="entry name" value="S1"/>
    <property type="match status" value="1"/>
</dbReference>
<dbReference type="Gene3D" id="2.40.50.140">
    <property type="entry name" value="Nucleic acid-binding proteins"/>
    <property type="match status" value="1"/>
</dbReference>
<dbReference type="PANTHER" id="PTHR47600:SF1">
    <property type="entry name" value="NUCLEIC ACID-BINDING, OB-FOLD-LIKE PROTEIN"/>
    <property type="match status" value="1"/>
</dbReference>
<dbReference type="InterPro" id="IPR003029">
    <property type="entry name" value="S1_domain"/>
</dbReference>
<accession>A0A6J1E4Z1</accession>
<feature type="region of interest" description="Disordered" evidence="1">
    <location>
        <begin position="491"/>
        <end position="511"/>
    </location>
</feature>
<reference evidence="4" key="1">
    <citation type="submission" date="2025-08" db="UniProtKB">
        <authorList>
            <consortium name="RefSeq"/>
        </authorList>
    </citation>
    <scope>IDENTIFICATION</scope>
    <source>
        <strain evidence="4">OHB3-1</strain>
    </source>
</reference>
<evidence type="ECO:0000259" key="2">
    <source>
        <dbReference type="PROSITE" id="PS50126"/>
    </source>
</evidence>
<feature type="domain" description="S1 motif" evidence="2">
    <location>
        <begin position="583"/>
        <end position="651"/>
    </location>
</feature>
<feature type="compositionally biased region" description="Polar residues" evidence="1">
    <location>
        <begin position="491"/>
        <end position="501"/>
    </location>
</feature>
<feature type="compositionally biased region" description="Basic and acidic residues" evidence="1">
    <location>
        <begin position="246"/>
        <end position="266"/>
    </location>
</feature>
<evidence type="ECO:0000313" key="4">
    <source>
        <dbReference type="RefSeq" id="XP_022159776.1"/>
    </source>
</evidence>
<feature type="compositionally biased region" description="Basic and acidic residues" evidence="1">
    <location>
        <begin position="210"/>
        <end position="219"/>
    </location>
</feature>
<evidence type="ECO:0000313" key="3">
    <source>
        <dbReference type="Proteomes" id="UP000504603"/>
    </source>
</evidence>
<dbReference type="OrthoDB" id="1899990at2759"/>
<dbReference type="SMART" id="SM00316">
    <property type="entry name" value="S1"/>
    <property type="match status" value="2"/>
</dbReference>
<feature type="compositionally biased region" description="Polar residues" evidence="1">
    <location>
        <begin position="228"/>
        <end position="240"/>
    </location>
</feature>
<dbReference type="AlphaFoldDB" id="A0A6J1E4Z1"/>
<dbReference type="Proteomes" id="UP000504603">
    <property type="component" value="Unplaced"/>
</dbReference>
<feature type="region of interest" description="Disordered" evidence="1">
    <location>
        <begin position="198"/>
        <end position="267"/>
    </location>
</feature>
<organism evidence="3 4">
    <name type="scientific">Momordica charantia</name>
    <name type="common">Bitter gourd</name>
    <name type="synonym">Balsam pear</name>
    <dbReference type="NCBI Taxonomy" id="3673"/>
    <lineage>
        <taxon>Eukaryota</taxon>
        <taxon>Viridiplantae</taxon>
        <taxon>Streptophyta</taxon>
        <taxon>Embryophyta</taxon>
        <taxon>Tracheophyta</taxon>
        <taxon>Spermatophyta</taxon>
        <taxon>Magnoliopsida</taxon>
        <taxon>eudicotyledons</taxon>
        <taxon>Gunneridae</taxon>
        <taxon>Pentapetalae</taxon>
        <taxon>rosids</taxon>
        <taxon>fabids</taxon>
        <taxon>Cucurbitales</taxon>
        <taxon>Cucurbitaceae</taxon>
        <taxon>Momordiceae</taxon>
        <taxon>Momordica</taxon>
    </lineage>
</organism>
<gene>
    <name evidence="4" type="primary">LOC111026097</name>
</gene>
<sequence length="767" mass="86066">MDGRALTASSFFTCIDLLRPRRGAVRNLCVNGRPSRFSVLASKEEAELDRWDQMELKFGRLIGEDPKLTLAKIMSKKMNPDASYLEVEKSFYQKKGKSNEVEELSLDGLNLIRPQLKKQMKLKAAGKPPPSDIKKPSQAVAKAAVSPKGRVPNVILRKPTIYNEDDVEDKPSRIRMKPNLSLNMNNGLTKEKYSDMTLLRKPEPMTSDEAIEKKEKPSGDEYVDIAQNIKSQASKGSSSDPVDDFTLSKKPEIRGDERRLGNENDGKNLVYSESDTIDGKKENYIENLYILKRPLNVMSGKSGETEEATSSTENRQDIDDFALELQPHEPSNMKYDEDPAAPSEPFSDILDPSVKLSIEAKLLGKPERLDHYSNETLKLSTEEAVVATPETDVNSAVETQNFSAIPALKEHELADWTRAEDLAKMGDRAEVEVISSSTRGFVVSFGSLVGFIPYRNLAAKWKFLAFESWLRQKGLDPSIYKQNLGTIGSADSGSQNFSSTRPDLEKDVKNGGELTPDMKLEDLLQIYDREKIKFLSSFVGQKIKVNVVLTNRKSRKLIFSIRPKEREELVEKKRSLMATLQVGDVVKCCIKKIAYFGIFVEIEGVPALVHQTEVSWDATLNPASFYKIGQVVEAKVHQLDFSLERIFLSLKQITPDPLTETLESVVSDHDPMDGRLELAEVDTEWADVESLTKELQNIEGVEAVSKGRFFLSPGLAPTFQVYMASMYENQYKLLARSGNKVQELMVQTSLDKETMKSAILTCTNRVE</sequence>
<feature type="compositionally biased region" description="Basic and acidic residues" evidence="1">
    <location>
        <begin position="502"/>
        <end position="511"/>
    </location>
</feature>
<evidence type="ECO:0000256" key="1">
    <source>
        <dbReference type="SAM" id="MobiDB-lite"/>
    </source>
</evidence>
<dbReference type="SUPFAM" id="SSF50249">
    <property type="entry name" value="Nucleic acid-binding proteins"/>
    <property type="match status" value="2"/>
</dbReference>
<protein>
    <submittedName>
        <fullName evidence="4">Uncharacterized protein LOC111026097 isoform X1</fullName>
    </submittedName>
</protein>
<dbReference type="RefSeq" id="XP_022159776.1">
    <property type="nucleotide sequence ID" value="XM_022304084.1"/>
</dbReference>
<dbReference type="InterPro" id="IPR012340">
    <property type="entry name" value="NA-bd_OB-fold"/>
</dbReference>
<name>A0A6J1E4Z1_MOMCH</name>